<keyword evidence="1" id="KW-0732">Signal</keyword>
<dbReference type="Proteomes" id="UP000291116">
    <property type="component" value="Unassembled WGS sequence"/>
</dbReference>
<dbReference type="EMBL" id="CAACVS010000088">
    <property type="protein sequence ID" value="VEU36397.1"/>
    <property type="molecule type" value="Genomic_DNA"/>
</dbReference>
<reference evidence="2 3" key="1">
    <citation type="submission" date="2019-01" db="EMBL/GenBank/DDBJ databases">
        <authorList>
            <person name="Ferrante I. M."/>
        </authorList>
    </citation>
    <scope>NUCLEOTIDE SEQUENCE [LARGE SCALE GENOMIC DNA]</scope>
    <source>
        <strain evidence="2 3">B856</strain>
    </source>
</reference>
<proteinExistence type="predicted"/>
<keyword evidence="3" id="KW-1185">Reference proteome</keyword>
<accession>A0A448Z2Q9</accession>
<gene>
    <name evidence="2" type="ORF">PSNMU_V1.4_AUG-EV-PASAV3_0031530</name>
</gene>
<sequence length="238" mass="25026">MNFRQAAILFSLGLGLAEGRKSKGTKTSPKSCITAADAMATINAFAGAVPAVQRARNSPGGCQAAYTAATGALDVAYGYNLGLVLFKPTLTSEPYTFRNDYNAALSYFVGTDCLVEVGQRFFPEGNNQGAMFREKGFGTDFGYSSATVSDFEFLVDGYYCDSPLAVGQICFHADNGTKACVDKTFSFARGGESQNAAVITSHHSSQVVTSGLTECQNLPTGFQPFALPLQGGSATSCP</sequence>
<dbReference type="AlphaFoldDB" id="A0A448Z2Q9"/>
<feature type="signal peptide" evidence="1">
    <location>
        <begin position="1"/>
        <end position="19"/>
    </location>
</feature>
<dbReference type="OrthoDB" id="412755at2759"/>
<evidence type="ECO:0000313" key="2">
    <source>
        <dbReference type="EMBL" id="VEU36397.1"/>
    </source>
</evidence>
<evidence type="ECO:0000256" key="1">
    <source>
        <dbReference type="SAM" id="SignalP"/>
    </source>
</evidence>
<protein>
    <submittedName>
        <fullName evidence="2">Uncharacterized protein</fullName>
    </submittedName>
</protein>
<organism evidence="2 3">
    <name type="scientific">Pseudo-nitzschia multistriata</name>
    <dbReference type="NCBI Taxonomy" id="183589"/>
    <lineage>
        <taxon>Eukaryota</taxon>
        <taxon>Sar</taxon>
        <taxon>Stramenopiles</taxon>
        <taxon>Ochrophyta</taxon>
        <taxon>Bacillariophyta</taxon>
        <taxon>Bacillariophyceae</taxon>
        <taxon>Bacillariophycidae</taxon>
        <taxon>Bacillariales</taxon>
        <taxon>Bacillariaceae</taxon>
        <taxon>Pseudo-nitzschia</taxon>
    </lineage>
</organism>
<name>A0A448Z2Q9_9STRA</name>
<evidence type="ECO:0000313" key="3">
    <source>
        <dbReference type="Proteomes" id="UP000291116"/>
    </source>
</evidence>
<feature type="chain" id="PRO_5019308458" evidence="1">
    <location>
        <begin position="20"/>
        <end position="238"/>
    </location>
</feature>